<evidence type="ECO:0000256" key="2">
    <source>
        <dbReference type="ARBA" id="ARBA00022475"/>
    </source>
</evidence>
<keyword evidence="4 6" id="KW-1133">Transmembrane helix</keyword>
<dbReference type="InterPro" id="IPR018076">
    <property type="entry name" value="T2SS_GspF_dom"/>
</dbReference>
<reference evidence="8" key="2">
    <citation type="submission" date="2020-02" db="EMBL/GenBank/DDBJ databases">
        <authorList>
            <person name="Matsumoto Y."/>
            <person name="Kinjo T."/>
            <person name="Motooka D."/>
            <person name="Nabeya D."/>
            <person name="Jung N."/>
            <person name="Uechi K."/>
            <person name="Horii T."/>
            <person name="Iida T."/>
            <person name="Fujita J."/>
            <person name="Nakamura S."/>
        </authorList>
    </citation>
    <scope>NUCLEOTIDE SEQUENCE</scope>
    <source>
        <strain evidence="8">JCM 13573</strain>
    </source>
</reference>
<keyword evidence="2" id="KW-1003">Cell membrane</keyword>
<evidence type="ECO:0000256" key="1">
    <source>
        <dbReference type="ARBA" id="ARBA00004651"/>
    </source>
</evidence>
<keyword evidence="3 6" id="KW-0812">Transmembrane</keyword>
<evidence type="ECO:0000313" key="8">
    <source>
        <dbReference type="EMBL" id="GFG66016.1"/>
    </source>
</evidence>
<evidence type="ECO:0000313" key="9">
    <source>
        <dbReference type="EMBL" id="QPI37687.1"/>
    </source>
</evidence>
<keyword evidence="10" id="KW-1185">Reference proteome</keyword>
<dbReference type="KEGG" id="mku:I2456_26090"/>
<keyword evidence="5 6" id="KW-0472">Membrane</keyword>
<evidence type="ECO:0000259" key="7">
    <source>
        <dbReference type="Pfam" id="PF00482"/>
    </source>
</evidence>
<evidence type="ECO:0000313" key="11">
    <source>
        <dbReference type="Proteomes" id="UP000663583"/>
    </source>
</evidence>
<dbReference type="GO" id="GO:0005886">
    <property type="term" value="C:plasma membrane"/>
    <property type="evidence" value="ECO:0007669"/>
    <property type="project" value="UniProtKB-SubCell"/>
</dbReference>
<dbReference type="PANTHER" id="PTHR35007:SF4">
    <property type="entry name" value="CONSERVED TRANSMEMBRANE PROTEIN-RELATED"/>
    <property type="match status" value="1"/>
</dbReference>
<evidence type="ECO:0000256" key="5">
    <source>
        <dbReference type="ARBA" id="ARBA00023136"/>
    </source>
</evidence>
<sequence length="272" mass="27928">MNGVQHAALLLSAAMLAGPPSPRRRLGSGASKRRLRRRAGIRPLGWVLGGLGLVAGTLLLQLTTVLAVAAVAGTTALRYQRARNSRRGAAMGQALEAALDVLVGELRVGAHPVHAFSVAAAETGGPVGTALRGVAARARLGADVTSGLRAAAASSGLPARLPTHWERLAVCWQLASDHGLAISTLMRAAQRDIAERQRFSAKVASGLAGARATAAILAGLPLLGVLLGQLIGARPLRFLLNGHAGGWLLVVGVMLACAGLLWADHITDRVVS</sequence>
<dbReference type="RefSeq" id="WP_085074667.1">
    <property type="nucleotide sequence ID" value="NZ_BLKU01000005.1"/>
</dbReference>
<dbReference type="AlphaFoldDB" id="A0AAX1JAX4"/>
<comment type="subcellular location">
    <subcellularLocation>
        <location evidence="1">Cell membrane</location>
        <topology evidence="1">Multi-pass membrane protein</topology>
    </subcellularLocation>
</comment>
<name>A0AAX1JAX4_9MYCO</name>
<accession>A0AAX1JAX4</accession>
<dbReference type="EMBL" id="CP065047">
    <property type="protein sequence ID" value="QPI37687.1"/>
    <property type="molecule type" value="Genomic_DNA"/>
</dbReference>
<proteinExistence type="predicted"/>
<gene>
    <name evidence="9" type="ORF">I2456_26090</name>
    <name evidence="8" type="ORF">MKUB_35060</name>
</gene>
<protein>
    <submittedName>
        <fullName evidence="9">Type II secretion system F family protein</fullName>
    </submittedName>
</protein>
<reference evidence="8 10" key="1">
    <citation type="journal article" date="2019" name="Emerg. Microbes Infect.">
        <title>Comprehensive subspecies identification of 175 nontuberculous mycobacteria species based on 7547 genomic profiles.</title>
        <authorList>
            <person name="Matsumoto Y."/>
            <person name="Kinjo T."/>
            <person name="Motooka D."/>
            <person name="Nabeya D."/>
            <person name="Jung N."/>
            <person name="Uechi K."/>
            <person name="Horii T."/>
            <person name="Iida T."/>
            <person name="Fujita J."/>
            <person name="Nakamura S."/>
        </authorList>
    </citation>
    <scope>NUCLEOTIDE SEQUENCE [LARGE SCALE GENOMIC DNA]</scope>
    <source>
        <strain evidence="8 10">JCM 13573</strain>
    </source>
</reference>
<feature type="transmembrane region" description="Helical" evidence="6">
    <location>
        <begin position="212"/>
        <end position="232"/>
    </location>
</feature>
<feature type="domain" description="Type II secretion system protein GspF" evidence="7">
    <location>
        <begin position="99"/>
        <end position="225"/>
    </location>
</feature>
<organism evidence="9 11">
    <name type="scientific">Mycobacterium kubicae</name>
    <dbReference type="NCBI Taxonomy" id="120959"/>
    <lineage>
        <taxon>Bacteria</taxon>
        <taxon>Bacillati</taxon>
        <taxon>Actinomycetota</taxon>
        <taxon>Actinomycetes</taxon>
        <taxon>Mycobacteriales</taxon>
        <taxon>Mycobacteriaceae</taxon>
        <taxon>Mycobacterium</taxon>
        <taxon>Mycobacterium simiae complex</taxon>
    </lineage>
</organism>
<dbReference type="PANTHER" id="PTHR35007">
    <property type="entry name" value="INTEGRAL MEMBRANE PROTEIN-RELATED"/>
    <property type="match status" value="1"/>
</dbReference>
<evidence type="ECO:0000313" key="10">
    <source>
        <dbReference type="Proteomes" id="UP000465306"/>
    </source>
</evidence>
<feature type="transmembrane region" description="Helical" evidence="6">
    <location>
        <begin position="244"/>
        <end position="263"/>
    </location>
</feature>
<feature type="transmembrane region" description="Helical" evidence="6">
    <location>
        <begin position="47"/>
        <end position="77"/>
    </location>
</feature>
<dbReference type="Pfam" id="PF00482">
    <property type="entry name" value="T2SSF"/>
    <property type="match status" value="1"/>
</dbReference>
<dbReference type="Proteomes" id="UP000663583">
    <property type="component" value="Chromosome"/>
</dbReference>
<dbReference type="EMBL" id="BLKU01000005">
    <property type="protein sequence ID" value="GFG66016.1"/>
    <property type="molecule type" value="Genomic_DNA"/>
</dbReference>
<evidence type="ECO:0000256" key="3">
    <source>
        <dbReference type="ARBA" id="ARBA00022692"/>
    </source>
</evidence>
<dbReference type="Proteomes" id="UP000465306">
    <property type="component" value="Unassembled WGS sequence"/>
</dbReference>
<evidence type="ECO:0000256" key="6">
    <source>
        <dbReference type="SAM" id="Phobius"/>
    </source>
</evidence>
<reference evidence="9" key="3">
    <citation type="submission" date="2020-11" db="EMBL/GenBank/DDBJ databases">
        <title>Intraspecies plasmid and genomic variation of Mycobacterium kubicae revealed by the complete genome sequences of two clinical isolates.</title>
        <authorList>
            <person name="Hendrix J.R."/>
            <person name="Epperson L.E."/>
            <person name="Honda J.R."/>
            <person name="Strong M."/>
        </authorList>
    </citation>
    <scope>NUCLEOTIDE SEQUENCE</scope>
    <source>
        <strain evidence="9">JCM 13573</strain>
    </source>
</reference>
<evidence type="ECO:0000256" key="4">
    <source>
        <dbReference type="ARBA" id="ARBA00022989"/>
    </source>
</evidence>